<protein>
    <submittedName>
        <fullName evidence="1">Uncharacterized protein</fullName>
    </submittedName>
</protein>
<evidence type="ECO:0000313" key="1">
    <source>
        <dbReference type="EMBL" id="MCD7471284.1"/>
    </source>
</evidence>
<organism evidence="1 2">
    <name type="scientific">Datura stramonium</name>
    <name type="common">Jimsonweed</name>
    <name type="synonym">Common thornapple</name>
    <dbReference type="NCBI Taxonomy" id="4076"/>
    <lineage>
        <taxon>Eukaryota</taxon>
        <taxon>Viridiplantae</taxon>
        <taxon>Streptophyta</taxon>
        <taxon>Embryophyta</taxon>
        <taxon>Tracheophyta</taxon>
        <taxon>Spermatophyta</taxon>
        <taxon>Magnoliopsida</taxon>
        <taxon>eudicotyledons</taxon>
        <taxon>Gunneridae</taxon>
        <taxon>Pentapetalae</taxon>
        <taxon>asterids</taxon>
        <taxon>lamiids</taxon>
        <taxon>Solanales</taxon>
        <taxon>Solanaceae</taxon>
        <taxon>Solanoideae</taxon>
        <taxon>Datureae</taxon>
        <taxon>Datura</taxon>
    </lineage>
</organism>
<gene>
    <name evidence="1" type="ORF">HAX54_011619</name>
</gene>
<accession>A0ABS8TID7</accession>
<reference evidence="1 2" key="1">
    <citation type="journal article" date="2021" name="BMC Genomics">
        <title>Datura genome reveals duplications of psychoactive alkaloid biosynthetic genes and high mutation rate following tissue culture.</title>
        <authorList>
            <person name="Rajewski A."/>
            <person name="Carter-House D."/>
            <person name="Stajich J."/>
            <person name="Litt A."/>
        </authorList>
    </citation>
    <scope>NUCLEOTIDE SEQUENCE [LARGE SCALE GENOMIC DNA]</scope>
    <source>
        <strain evidence="1">AR-01</strain>
    </source>
</reference>
<evidence type="ECO:0000313" key="2">
    <source>
        <dbReference type="Proteomes" id="UP000823775"/>
    </source>
</evidence>
<comment type="caution">
    <text evidence="1">The sequence shown here is derived from an EMBL/GenBank/DDBJ whole genome shotgun (WGS) entry which is preliminary data.</text>
</comment>
<dbReference type="PANTHER" id="PTHR32175">
    <property type="entry name" value="PROTEIN, PUTATIVE, EXPRESSED-RELATED"/>
    <property type="match status" value="1"/>
</dbReference>
<proteinExistence type="predicted"/>
<keyword evidence="2" id="KW-1185">Reference proteome</keyword>
<dbReference type="InterPro" id="IPR052796">
    <property type="entry name" value="Nod_factor_sulfotransferase"/>
</dbReference>
<dbReference type="PANTHER" id="PTHR32175:SF26">
    <property type="entry name" value="PROTEIN, PUTATIVE, EXPRESSED-RELATED"/>
    <property type="match status" value="1"/>
</dbReference>
<sequence length="95" mass="10831">MVSVLANSYDRYARLLNGTHKSHVHSPEEASALAKYKPEINTTLLVTDLKRMEVAAKETVEYFNSTEHICIMKILSENHTKLGDVLEFLRLPQMV</sequence>
<dbReference type="EMBL" id="JACEIK010001664">
    <property type="protein sequence ID" value="MCD7471284.1"/>
    <property type="molecule type" value="Genomic_DNA"/>
</dbReference>
<dbReference type="Proteomes" id="UP000823775">
    <property type="component" value="Unassembled WGS sequence"/>
</dbReference>
<name>A0ABS8TID7_DATST</name>